<keyword evidence="12 16" id="KW-1176">Cytoplasmic inwards viral transport</keyword>
<dbReference type="GO" id="GO:0075521">
    <property type="term" value="P:microtubule-dependent intracellular transport of viral material towards nucleus"/>
    <property type="evidence" value="ECO:0007669"/>
    <property type="project" value="UniProtKB-UniRule"/>
</dbReference>
<comment type="miscellaneous">
    <text evidence="16">All late proteins expressed from the major late promoter are produced by alternative splicing and alternative polyadenylation of the same gene giving rise to non-overlapping ORFs. A leader sequence is present in the N-terminus of all these mRNAs and is recognized by the viral shutoff protein to provide expression although conventional translation via ribosome scanning from the cap has been shut off in the host cell.</text>
</comment>
<evidence type="ECO:0000256" key="15">
    <source>
        <dbReference type="ARBA" id="ARBA00023296"/>
    </source>
</evidence>
<feature type="region of interest" description="Involved in endosomal membrane lysis" evidence="16">
    <location>
        <begin position="36"/>
        <end position="53"/>
    </location>
</feature>
<comment type="function">
    <text evidence="16">Pre-protein VI: During virus assembly, promotes hexon trimers nuclear import through nuclear pore complexes via an importin alpha/beta-dependent mechanism. By analogy to herpesviruses capsid assembly, might act as a chaperone to promote the formation of the icosahedral capsid.</text>
</comment>
<keyword evidence="10 16" id="KW-1177">Microtubular inwards viral transport</keyword>
<evidence type="ECO:0000256" key="14">
    <source>
        <dbReference type="ARBA" id="ARBA00023200"/>
    </source>
</evidence>
<comment type="subunit">
    <molecule>Protease cofactor</molecule>
    <text evidence="16">Heterodimer with the viral protease; disulfide-linked. Interacts with the viral protease.</text>
</comment>
<feature type="disulfide bond" description="Interchain (with Adenovirus protease)" evidence="16">
    <location>
        <position position="232"/>
    </location>
</feature>
<evidence type="ECO:0000256" key="9">
    <source>
        <dbReference type="ARBA" id="ARBA00022950"/>
    </source>
</evidence>
<evidence type="ECO:0000256" key="8">
    <source>
        <dbReference type="ARBA" id="ARBA00022921"/>
    </source>
</evidence>
<dbReference type="EMBL" id="AF289262">
    <property type="protein sequence ID" value="AAK26488.1"/>
    <property type="molecule type" value="Genomic_DNA"/>
</dbReference>
<keyword evidence="8 16" id="KW-0426">Late protein</keyword>
<evidence type="ECO:0000256" key="17">
    <source>
        <dbReference type="SAM" id="MobiDB-lite"/>
    </source>
</evidence>
<keyword evidence="5 16" id="KW-1188">Viral release from host cell</keyword>
<sequence length="233" mass="25173">MEDINFSALAPKYGSRPLLSEWSDIGTSSMNGGAFNWGGLWSGLKNFGSSIYSLGSRAWNSNTGQMLRQQLKDTNLQDKLVQGIASGIHGAVDLANQEIQRAVQKRLESRPVPDALVEEVRLPAEEMIVEQPSPGSSVGATVESVSKKRPSDTEELVIRSEAPPSYDDLYPNTPSPASVTSAPTAVPPAAPVVIPQRRPASVARPPRQNRGWQGTLNSIVGLGVRSVKRRRCF</sequence>
<keyword evidence="6 16" id="KW-0832">Ubl conjugation</keyword>
<keyword evidence="1 16" id="KW-0167">Capsid protein</keyword>
<evidence type="ECO:0000256" key="10">
    <source>
        <dbReference type="ARBA" id="ARBA00022952"/>
    </source>
</evidence>
<keyword evidence="2 16" id="KW-1048">Host nucleus</keyword>
<evidence type="ECO:0000256" key="2">
    <source>
        <dbReference type="ARBA" id="ARBA00022562"/>
    </source>
</evidence>
<dbReference type="RefSeq" id="NP_108666.1">
    <property type="nucleotide sequence ID" value="NC_002702.1"/>
</dbReference>
<feature type="short sequence motif" description="PPXY motif" evidence="16">
    <location>
        <begin position="163"/>
        <end position="166"/>
    </location>
</feature>
<protein>
    <recommendedName>
        <fullName evidence="16">Pre-protein VI</fullName>
        <shortName evidence="16">pVI</shortName>
    </recommendedName>
    <component>
        <recommendedName>
            <fullName evidence="16">Endosome lysis protein</fullName>
        </recommendedName>
    </component>
    <component>
        <recommendedName>
            <fullName evidence="16">Protease cofactor</fullName>
        </recommendedName>
        <alternativeName>
            <fullName evidence="16">pVI-C</fullName>
        </alternativeName>
    </component>
</protein>
<comment type="similarity">
    <text evidence="16">Belongs to the adenoviridae protein VI family.</text>
</comment>
<evidence type="ECO:0000313" key="18">
    <source>
        <dbReference type="EMBL" id="AAK26488.1"/>
    </source>
</evidence>
<dbReference type="InterPro" id="IPR004243">
    <property type="entry name" value="McpVI"/>
</dbReference>
<dbReference type="HAMAP" id="MF_04048">
    <property type="entry name" value="ADV_CAP6"/>
    <property type="match status" value="1"/>
</dbReference>
<feature type="short sequence motif" description="Nuclear export signal" evidence="16">
    <location>
        <begin position="214"/>
        <end position="225"/>
    </location>
</feature>
<feature type="chain" id="PRO_5023330733" description="Pre-protein VI" evidence="16">
    <location>
        <begin position="1"/>
        <end position="233"/>
    </location>
</feature>
<keyword evidence="13 16" id="KW-1015">Disulfide bond</keyword>
<evidence type="ECO:0000256" key="7">
    <source>
        <dbReference type="ARBA" id="ARBA00022844"/>
    </source>
</evidence>
<feature type="site" description="Cleavage; by viral protease" evidence="16">
    <location>
        <begin position="33"/>
        <end position="34"/>
    </location>
</feature>
<feature type="region of interest" description="Disordered" evidence="17">
    <location>
        <begin position="131"/>
        <end position="214"/>
    </location>
</feature>
<keyword evidence="7 16" id="KW-0946">Virion</keyword>
<feature type="region of interest" description="Interaction with hexon protein" evidence="16">
    <location>
        <begin position="48"/>
        <end position="74"/>
    </location>
</feature>
<keyword evidence="14 16" id="KW-1035">Host cytoplasm</keyword>
<evidence type="ECO:0000256" key="13">
    <source>
        <dbReference type="ARBA" id="ARBA00023157"/>
    </source>
</evidence>
<reference evidence="18 19" key="1">
    <citation type="journal article" date="2001" name="J. Gen. Virol.">
        <title>The complete nucleotide sequence of porcine adenovirus serotype 5.</title>
        <authorList>
            <person name="Nagy M."/>
            <person name="Nagy E."/>
            <person name="Tuboly T."/>
        </authorList>
    </citation>
    <scope>NUCLEOTIDE SEQUENCE [LARGE SCALE GENOMIC DNA]</scope>
</reference>
<comment type="domain">
    <text evidence="16">Late-budding domains (L domains) are short sequence motifs essential for viral particle release. They can occur individually or in close proximity within structural proteins. They interacts with sorting cellular proteins of the multivesicular body (MVB) pathway. Most of these proteins are class E vacuolar protein sorting factors belonging to ESCRT-I, ESCRT-II or ESCRT-III complexes. Minor capsid protein 6 contains one L domain: a PPXY motif which binds to the WW domains of HECT (homologous to E6-AP C-terminus) E3 ubiquitin ligases, like NEDD4. In adenoviruses, this motif seems to play a role in microtubule-dependent intracellular trafficking toward the nucleus during virus entry into host cell and in suppression of DAXX-mediated repression of the immediate early E1A promoter.</text>
</comment>
<feature type="chain" id="PRO_5023330732" description="Protease cofactor" evidence="16">
    <location>
        <begin position="223"/>
        <end position="233"/>
    </location>
</feature>
<feature type="region of interest" description="Amphipathic alpha-helix essential for membrane lytic activity" evidence="16">
    <location>
        <begin position="34"/>
        <end position="54"/>
    </location>
</feature>
<comment type="induction">
    <text evidence="16">Expressed in the late phase of the viral replicative cycle.</text>
</comment>
<dbReference type="GO" id="GO:0042025">
    <property type="term" value="C:host cell nucleus"/>
    <property type="evidence" value="ECO:0007669"/>
    <property type="project" value="UniProtKB-SubCell"/>
</dbReference>
<comment type="PTM">
    <text evidence="16">Ubiquitinated by Nedd4 following partial capsid disassembly; which might play a role in intracellular virus movement during entry.</text>
</comment>
<feature type="short sequence motif" description="Nuclear localization signal" evidence="16">
    <location>
        <begin position="228"/>
        <end position="231"/>
    </location>
</feature>
<comment type="function">
    <text evidence="16">Protease cofactor: Cofactor that activates the viral protease. Binds to viral protease in a 1:1 ratio.</text>
</comment>
<proteinExistence type="evidence at transcript level"/>
<comment type="domain">
    <text evidence="16">N-terminal amphipathic alpha-helix domain is essential for the membrane lytic activity.</text>
</comment>
<gene>
    <name evidence="16" type="primary">L3</name>
</gene>
<evidence type="ECO:0000256" key="3">
    <source>
        <dbReference type="ARBA" id="ARBA00022581"/>
    </source>
</evidence>
<keyword evidence="15 16" id="KW-1160">Virus entry into host cell</keyword>
<comment type="subunit">
    <molecule>Endosome lysis protein</molecule>
    <text evidence="16">Interacts (via PPxY motif) with host NEDD4 ubiquitine ligase; this interaction might play a role in virus intracellular transport during entry. Part of a complex composed of the core-capsid bridging protein, the endosome lysis protein VI and the hexon-linking protein VIII; these interactions bridge the virus core to the capsid. Interacts with peripentonal hexons; this interaction stabilizes the capsid by gluing two peripentonal hexons together and joining them with an adjacent group-of-nine hexon.</text>
</comment>
<feature type="short sequence motif" description="Nuclear export signal" evidence="16">
    <location>
        <begin position="67"/>
        <end position="76"/>
    </location>
</feature>
<keyword evidence="3 16" id="KW-0945">Host-virus interaction</keyword>
<comment type="caution">
    <text evidence="16">Lacks conserved residue(s) required for the propagation of feature annotation.</text>
</comment>
<evidence type="ECO:0000256" key="1">
    <source>
        <dbReference type="ARBA" id="ARBA00022561"/>
    </source>
</evidence>
<dbReference type="OrthoDB" id="13512at10239"/>
<dbReference type="Pfam" id="PF02993">
    <property type="entry name" value="MCPVI"/>
    <property type="match status" value="1"/>
</dbReference>
<keyword evidence="16" id="KW-0597">Phosphoprotein</keyword>
<feature type="site" description="Cleavage; by viral protease" evidence="16">
    <location>
        <begin position="222"/>
        <end position="223"/>
    </location>
</feature>
<feature type="compositionally biased region" description="Basic and acidic residues" evidence="17">
    <location>
        <begin position="145"/>
        <end position="158"/>
    </location>
</feature>
<feature type="compositionally biased region" description="Low complexity" evidence="17">
    <location>
        <begin position="175"/>
        <end position="184"/>
    </location>
</feature>
<keyword evidence="11 16" id="KW-1174">Viral penetration via lysis of host organellar membrane</keyword>
<comment type="subcellular location">
    <molecule>Pre-protein VI</molecule>
    <subcellularLocation>
        <location evidence="16">Host nucleus</location>
    </subcellularLocation>
    <subcellularLocation>
        <location evidence="16">Host cytoplasm</location>
    </subcellularLocation>
    <text evidence="16">Shuttles between host cytoplasm and nucleus.</text>
</comment>
<evidence type="ECO:0000256" key="12">
    <source>
        <dbReference type="ARBA" id="ARBA00023120"/>
    </source>
</evidence>
<evidence type="ECO:0000256" key="4">
    <source>
        <dbReference type="ARBA" id="ARBA00022595"/>
    </source>
</evidence>
<dbReference type="GO" id="GO:0039664">
    <property type="term" value="P:lysis of host organelle involved in viral entry into host cell"/>
    <property type="evidence" value="ECO:0007669"/>
    <property type="project" value="UniProtKB-UniRule"/>
</dbReference>
<dbReference type="Proteomes" id="UP000128218">
    <property type="component" value="Segment"/>
</dbReference>
<comment type="subunit">
    <molecule>Pre-protein VI</molecule>
    <text evidence="16">Interacts with hexon protein; this interaction allows nuclear import of hexon trimers and possibly pre-capsid assembly. Interacts (via C-terminal NLS) with importin alpha/beta.</text>
</comment>
<accession>Q994E0</accession>
<feature type="propeptide" id="PRO_5011801477" evidence="16">
    <location>
        <begin position="1"/>
        <end position="33"/>
    </location>
</feature>
<comment type="subcellular location">
    <molecule>Endosome lysis protein</molecule>
    <subcellularLocation>
        <location evidence="16">Virion</location>
    </subcellularLocation>
    <text evidence="16">Associates with the base of each peripentonal hexon on the capsid interior. Present in around 360 copies per virion.</text>
</comment>
<dbReference type="GO" id="GO:0019076">
    <property type="term" value="P:viral release from host cell"/>
    <property type="evidence" value="ECO:0007669"/>
    <property type="project" value="UniProtKB-UniRule"/>
</dbReference>
<comment type="function">
    <text evidence="16">Endosome lysis protein: Structural component of the virion that provides increased stability to the particle shell through its interaction with the core-capsid bridging protein and the hexon-linking protein VIII. Fibers shedding during virus entry into host cell allows the endosome lysis protein to be exposed as a membrane-lytic peptide. Exhibits pH-independent membrane fragmentation activity and probably mediates viral rapid escape from host endosome via organellar membrane lysis. It is not clear if it then remains partially associated with the capsid and involved in the intracellular microtubule-dependent transport of capsid to the nucleus, or if it is lost during endosomal penetration.</text>
</comment>
<name>Q994E0_9ADEN</name>
<keyword evidence="9 16" id="KW-0118">Viral capsid assembly</keyword>
<evidence type="ECO:0000256" key="5">
    <source>
        <dbReference type="ARBA" id="ARBA00022612"/>
    </source>
</evidence>
<evidence type="ECO:0000256" key="16">
    <source>
        <dbReference type="HAMAP-Rule" id="MF_04048"/>
    </source>
</evidence>
<evidence type="ECO:0000313" key="19">
    <source>
        <dbReference type="Proteomes" id="UP000128218"/>
    </source>
</evidence>
<comment type="PTM">
    <text evidence="16">Protease cofactor: Contains the major nuclear import and export signals. Proteolytically removed during virion maturation. The processing of the C-terminus turns the precursor into a mature viral structural protein and abrogates its ability to promote hexon import and act as a potential chaperone protein.</text>
</comment>
<keyword evidence="19" id="KW-1185">Reference proteome</keyword>
<evidence type="ECO:0000256" key="11">
    <source>
        <dbReference type="ARBA" id="ARBA00023099"/>
    </source>
</evidence>
<feature type="region of interest" description="Interaction with hexon protein" evidence="16">
    <location>
        <begin position="216"/>
        <end position="222"/>
    </location>
</feature>
<feature type="region of interest" description="Binds to importin alpha/beta, involved in hexon nuclear import" evidence="16">
    <location>
        <begin position="223"/>
        <end position="233"/>
    </location>
</feature>
<dbReference type="KEGG" id="vg:920921"/>
<dbReference type="GO" id="GO:0030430">
    <property type="term" value="C:host cell cytoplasm"/>
    <property type="evidence" value="ECO:0007669"/>
    <property type="project" value="UniProtKB-SubCell"/>
</dbReference>
<evidence type="ECO:0000256" key="6">
    <source>
        <dbReference type="ARBA" id="ARBA00022843"/>
    </source>
</evidence>
<dbReference type="GO" id="GO:0043657">
    <property type="term" value="C:host cell"/>
    <property type="evidence" value="ECO:0007669"/>
    <property type="project" value="GOC"/>
</dbReference>
<dbReference type="GO" id="GO:0019028">
    <property type="term" value="C:viral capsid"/>
    <property type="evidence" value="ECO:0007669"/>
    <property type="project" value="UniProtKB-UniRule"/>
</dbReference>
<dbReference type="GO" id="GO:0046729">
    <property type="term" value="C:viral procapsid"/>
    <property type="evidence" value="ECO:0007669"/>
    <property type="project" value="UniProtKB-UniRule"/>
</dbReference>
<keyword evidence="4 16" id="KW-1162">Viral penetration into host cytoplasm</keyword>
<organism evidence="18 19">
    <name type="scientific">Porcine adenovirus 5</name>
    <dbReference type="NCBI Taxonomy" id="45370"/>
    <lineage>
        <taxon>Viruses</taxon>
        <taxon>Varidnaviria</taxon>
        <taxon>Bamfordvirae</taxon>
        <taxon>Preplasmiviricota</taxon>
        <taxon>Polisuviricotina</taxon>
        <taxon>Pharingeaviricetes</taxon>
        <taxon>Rowavirales</taxon>
        <taxon>Adenoviridae</taxon>
        <taxon>Mastadenovirus</taxon>
        <taxon>Mastadenovirus porcusquintum</taxon>
    </lineage>
</organism>